<comment type="caution">
    <text evidence="1">The sequence shown here is derived from an EMBL/GenBank/DDBJ whole genome shotgun (WGS) entry which is preliminary data.</text>
</comment>
<organism evidence="1 2">
    <name type="scientific">Daphnia magna</name>
    <dbReference type="NCBI Taxonomy" id="35525"/>
    <lineage>
        <taxon>Eukaryota</taxon>
        <taxon>Metazoa</taxon>
        <taxon>Ecdysozoa</taxon>
        <taxon>Arthropoda</taxon>
        <taxon>Crustacea</taxon>
        <taxon>Branchiopoda</taxon>
        <taxon>Diplostraca</taxon>
        <taxon>Cladocera</taxon>
        <taxon>Anomopoda</taxon>
        <taxon>Daphniidae</taxon>
        <taxon>Daphnia</taxon>
    </lineage>
</organism>
<accession>A0ABQ9ZGH5</accession>
<evidence type="ECO:0000313" key="2">
    <source>
        <dbReference type="Proteomes" id="UP001234178"/>
    </source>
</evidence>
<dbReference type="Proteomes" id="UP001234178">
    <property type="component" value="Unassembled WGS sequence"/>
</dbReference>
<proteinExistence type="predicted"/>
<evidence type="ECO:0000313" key="1">
    <source>
        <dbReference type="EMBL" id="KAK4012030.1"/>
    </source>
</evidence>
<reference evidence="1 2" key="1">
    <citation type="journal article" date="2023" name="Nucleic Acids Res.">
        <title>The hologenome of Daphnia magna reveals possible DNA methylation and microbiome-mediated evolution of the host genome.</title>
        <authorList>
            <person name="Chaturvedi A."/>
            <person name="Li X."/>
            <person name="Dhandapani V."/>
            <person name="Marshall H."/>
            <person name="Kissane S."/>
            <person name="Cuenca-Cambronero M."/>
            <person name="Asole G."/>
            <person name="Calvet F."/>
            <person name="Ruiz-Romero M."/>
            <person name="Marangio P."/>
            <person name="Guigo R."/>
            <person name="Rago D."/>
            <person name="Mirbahai L."/>
            <person name="Eastwood N."/>
            <person name="Colbourne J.K."/>
            <person name="Zhou J."/>
            <person name="Mallon E."/>
            <person name="Orsini L."/>
        </authorList>
    </citation>
    <scope>NUCLEOTIDE SEQUENCE [LARGE SCALE GENOMIC DNA]</scope>
    <source>
        <strain evidence="1">LRV0_1</strain>
    </source>
</reference>
<dbReference type="EMBL" id="JAOYFB010000003">
    <property type="protein sequence ID" value="KAK4012030.1"/>
    <property type="molecule type" value="Genomic_DNA"/>
</dbReference>
<gene>
    <name evidence="1" type="ORF">OUZ56_021132</name>
</gene>
<name>A0ABQ9ZGH5_9CRUS</name>
<sequence length="72" mass="7960">MNQFVLDSIKGPVELGKVSWKLEIINYPGLPIAINACYILKMFTDLPPPMLLSMTWVLKGVVLGPKSASKKD</sequence>
<keyword evidence="2" id="KW-1185">Reference proteome</keyword>
<protein>
    <submittedName>
        <fullName evidence="1">Uncharacterized protein</fullName>
    </submittedName>
</protein>